<feature type="transmembrane region" description="Helical" evidence="5">
    <location>
        <begin position="258"/>
        <end position="277"/>
    </location>
</feature>
<dbReference type="Pfam" id="PF01040">
    <property type="entry name" value="UbiA"/>
    <property type="match status" value="1"/>
</dbReference>
<protein>
    <recommendedName>
        <fullName evidence="7">Decaprenyl-phosphate phosphoribosyltransferase</fullName>
    </recommendedName>
</protein>
<name>A0A381NND7_9ZZZZ</name>
<evidence type="ECO:0000256" key="1">
    <source>
        <dbReference type="ARBA" id="ARBA00004141"/>
    </source>
</evidence>
<evidence type="ECO:0000256" key="3">
    <source>
        <dbReference type="ARBA" id="ARBA00022989"/>
    </source>
</evidence>
<feature type="transmembrane region" description="Helical" evidence="5">
    <location>
        <begin position="289"/>
        <end position="313"/>
    </location>
</feature>
<keyword evidence="3 5" id="KW-1133">Transmembrane helix</keyword>
<dbReference type="CDD" id="cd13963">
    <property type="entry name" value="PT_UbiA_2"/>
    <property type="match status" value="1"/>
</dbReference>
<feature type="transmembrane region" description="Helical" evidence="5">
    <location>
        <begin position="157"/>
        <end position="178"/>
    </location>
</feature>
<comment type="subcellular location">
    <subcellularLocation>
        <location evidence="1">Membrane</location>
        <topology evidence="1">Multi-pass membrane protein</topology>
    </subcellularLocation>
</comment>
<feature type="transmembrane region" description="Helical" evidence="5">
    <location>
        <begin position="62"/>
        <end position="82"/>
    </location>
</feature>
<evidence type="ECO:0000256" key="2">
    <source>
        <dbReference type="ARBA" id="ARBA00022692"/>
    </source>
</evidence>
<dbReference type="AlphaFoldDB" id="A0A381NND7"/>
<dbReference type="EMBL" id="UINC01000466">
    <property type="protein sequence ID" value="SUZ55859.1"/>
    <property type="molecule type" value="Genomic_DNA"/>
</dbReference>
<dbReference type="Gene3D" id="1.10.357.140">
    <property type="entry name" value="UbiA prenyltransferase"/>
    <property type="match status" value="1"/>
</dbReference>
<accession>A0A381NND7</accession>
<evidence type="ECO:0000313" key="6">
    <source>
        <dbReference type="EMBL" id="SUZ55859.1"/>
    </source>
</evidence>
<evidence type="ECO:0008006" key="7">
    <source>
        <dbReference type="Google" id="ProtNLM"/>
    </source>
</evidence>
<feature type="transmembrane region" description="Helical" evidence="5">
    <location>
        <begin position="103"/>
        <end position="127"/>
    </location>
</feature>
<organism evidence="6">
    <name type="scientific">marine metagenome</name>
    <dbReference type="NCBI Taxonomy" id="408172"/>
    <lineage>
        <taxon>unclassified sequences</taxon>
        <taxon>metagenomes</taxon>
        <taxon>ecological metagenomes</taxon>
    </lineage>
</organism>
<sequence length="315" mass="33810">MGATEKIRNPNSQGALALYPIALLKALRPLQWVKNGLVFLPFVFAVDLAWSTDDLGPVPELLLKLVFVALAFSALSSAIYLFNDLMDRSGDRLHPVKKNRPIASGKVGVPVAVAVMIVLAMAGLVVMVLVEPFLGLAGGLYAGINVGYSLGIKQVVLLDAFAVTSGYVIRAAAGAVAIDVTPSPWLYATTGAGALFIVLGRRFAEVRLAGDSAEEQRSVLKDYAGPFISQLLMLSAAAAWLSYTLYTVEATNLPENNTMLFTLPLVTFGLFRYLYLLNNSEQAEAPEQLIVRDLPLVLSIISWVAVSTLVLLLNS</sequence>
<feature type="transmembrane region" description="Helical" evidence="5">
    <location>
        <begin position="184"/>
        <end position="204"/>
    </location>
</feature>
<keyword evidence="4 5" id="KW-0472">Membrane</keyword>
<dbReference type="GO" id="GO:0016020">
    <property type="term" value="C:membrane"/>
    <property type="evidence" value="ECO:0007669"/>
    <property type="project" value="UniProtKB-SubCell"/>
</dbReference>
<proteinExistence type="predicted"/>
<keyword evidence="2 5" id="KW-0812">Transmembrane</keyword>
<evidence type="ECO:0000256" key="5">
    <source>
        <dbReference type="SAM" id="Phobius"/>
    </source>
</evidence>
<gene>
    <name evidence="6" type="ORF">METZ01_LOCUS8713</name>
</gene>
<dbReference type="GO" id="GO:0016765">
    <property type="term" value="F:transferase activity, transferring alkyl or aryl (other than methyl) groups"/>
    <property type="evidence" value="ECO:0007669"/>
    <property type="project" value="InterPro"/>
</dbReference>
<evidence type="ECO:0000256" key="4">
    <source>
        <dbReference type="ARBA" id="ARBA00023136"/>
    </source>
</evidence>
<dbReference type="InterPro" id="IPR044878">
    <property type="entry name" value="UbiA_sf"/>
</dbReference>
<feature type="transmembrane region" description="Helical" evidence="5">
    <location>
        <begin position="224"/>
        <end position="246"/>
    </location>
</feature>
<reference evidence="6" key="1">
    <citation type="submission" date="2018-05" db="EMBL/GenBank/DDBJ databases">
        <authorList>
            <person name="Lanie J.A."/>
            <person name="Ng W.-L."/>
            <person name="Kazmierczak K.M."/>
            <person name="Andrzejewski T.M."/>
            <person name="Davidsen T.M."/>
            <person name="Wayne K.J."/>
            <person name="Tettelin H."/>
            <person name="Glass J.I."/>
            <person name="Rusch D."/>
            <person name="Podicherti R."/>
            <person name="Tsui H.-C.T."/>
            <person name="Winkler M.E."/>
        </authorList>
    </citation>
    <scope>NUCLEOTIDE SEQUENCE</scope>
</reference>
<feature type="transmembrane region" description="Helical" evidence="5">
    <location>
        <begin position="32"/>
        <end position="50"/>
    </location>
</feature>
<dbReference type="InterPro" id="IPR000537">
    <property type="entry name" value="UbiA_prenyltransferase"/>
</dbReference>